<dbReference type="AlphaFoldDB" id="A0A0G1RFJ2"/>
<proteinExistence type="predicted"/>
<comment type="caution">
    <text evidence="2">The sequence shown here is derived from an EMBL/GenBank/DDBJ whole genome shotgun (WGS) entry which is preliminary data.</text>
</comment>
<evidence type="ECO:0000313" key="3">
    <source>
        <dbReference type="Proteomes" id="UP000034607"/>
    </source>
</evidence>
<protein>
    <submittedName>
        <fullName evidence="2">Uncharacterized protein</fullName>
    </submittedName>
</protein>
<keyword evidence="1" id="KW-0812">Transmembrane</keyword>
<evidence type="ECO:0000313" key="2">
    <source>
        <dbReference type="EMBL" id="KKU55911.1"/>
    </source>
</evidence>
<dbReference type="EMBL" id="LCNM01000015">
    <property type="protein sequence ID" value="KKU55911.1"/>
    <property type="molecule type" value="Genomic_DNA"/>
</dbReference>
<sequence>MAKRRTRAEKELARLRRLVEKKEINPVNSTEKRENANLKSVTATADFYVPELALPVKLLRLDLTKSVGVTILALILQIALAVYLNRGGWQFVNSVLFNRMSKF</sequence>
<keyword evidence="1" id="KW-0472">Membrane</keyword>
<dbReference type="Proteomes" id="UP000034607">
    <property type="component" value="Unassembled WGS sequence"/>
</dbReference>
<reference evidence="2 3" key="1">
    <citation type="journal article" date="2015" name="Nature">
        <title>rRNA introns, odd ribosomes, and small enigmatic genomes across a large radiation of phyla.</title>
        <authorList>
            <person name="Brown C.T."/>
            <person name="Hug L.A."/>
            <person name="Thomas B.C."/>
            <person name="Sharon I."/>
            <person name="Castelle C.J."/>
            <person name="Singh A."/>
            <person name="Wilkins M.J."/>
            <person name="Williams K.H."/>
            <person name="Banfield J.F."/>
        </authorList>
    </citation>
    <scope>NUCLEOTIDE SEQUENCE [LARGE SCALE GENOMIC DNA]</scope>
</reference>
<name>A0A0G1RFJ2_9BACT</name>
<feature type="transmembrane region" description="Helical" evidence="1">
    <location>
        <begin position="67"/>
        <end position="84"/>
    </location>
</feature>
<evidence type="ECO:0000256" key="1">
    <source>
        <dbReference type="SAM" id="Phobius"/>
    </source>
</evidence>
<gene>
    <name evidence="2" type="ORF">UX78_C0015G0058</name>
</gene>
<keyword evidence="1" id="KW-1133">Transmembrane helix</keyword>
<organism evidence="2 3">
    <name type="scientific">Candidatus Amesbacteria bacterium GW2011_GWA2_47_11</name>
    <dbReference type="NCBI Taxonomy" id="1618357"/>
    <lineage>
        <taxon>Bacteria</taxon>
        <taxon>Candidatus Amesiibacteriota</taxon>
    </lineage>
</organism>
<accession>A0A0G1RFJ2</accession>